<dbReference type="GO" id="GO:0008033">
    <property type="term" value="P:tRNA processing"/>
    <property type="evidence" value="ECO:0007669"/>
    <property type="project" value="UniProtKB-KW"/>
</dbReference>
<dbReference type="GO" id="GO:0017070">
    <property type="term" value="F:U6 snRNA binding"/>
    <property type="evidence" value="ECO:0007669"/>
    <property type="project" value="EnsemblFungi"/>
</dbReference>
<dbReference type="PANTHER" id="PTHR11223:SF2">
    <property type="entry name" value="EXPORTIN-1"/>
    <property type="match status" value="1"/>
</dbReference>
<dbReference type="Pfam" id="PF08389">
    <property type="entry name" value="Xpo1"/>
    <property type="match status" value="1"/>
</dbReference>
<dbReference type="InterPro" id="IPR040485">
    <property type="entry name" value="XPO1_repeat_3"/>
</dbReference>
<dbReference type="InterPro" id="IPR014877">
    <property type="entry name" value="XPO1_C_dom"/>
</dbReference>
<dbReference type="GO" id="GO:0005737">
    <property type="term" value="C:cytoplasm"/>
    <property type="evidence" value="ECO:0007669"/>
    <property type="project" value="TreeGrafter"/>
</dbReference>
<dbReference type="GO" id="GO:0000056">
    <property type="term" value="P:ribosomal small subunit export from nucleus"/>
    <property type="evidence" value="ECO:0007669"/>
    <property type="project" value="TreeGrafter"/>
</dbReference>
<dbReference type="OrthoDB" id="27218at2759"/>
<feature type="domain" description="Importin N-terminal" evidence="8">
    <location>
        <begin position="26"/>
        <end position="92"/>
    </location>
</feature>
<dbReference type="GeneID" id="30014505"/>
<sequence length="1072" mass="122828">MSVTVAELDATVKAFQEGHGDIQKQAQQKLNEFKSNPDAWLMVDRILQEATYVPTKYLGLQVLDDVVNTRWKVLPRDQCLGIRNFVVNQILQASDTEEKLKANKLFLNKLDLTLVTILKQEWPQNWPTFINEIISACHTGISVCENNMTILRLLSEEVFDFSQDQMTSTKARNLKTTMCAEFSSIFQLCNEILTTADSVSLVKATLETLLRFLNWIPLGFIFETKLIDTLVTRFLEVDQFRNITLKCLTEIGGLQLGQQYQYDDKLVQMFTETLTVVARTLSLDTDFREAYAKAKASEQEYILNLAIFLTNYFSAHLQTIERLPNSDYLLHGHFYLIKISLIDDREIFKICLEYWNKLVQELYEEMQQLPLTELNTLSTINVTGLANGGAPHPSTLANYPLRKHKYSQVLSSLRQVIVEKMVRPEEVLIVENDEGEIVREFVKESDTIQLYKTTRECLVYLTHLDVVDTEQIMSDKLQRQVDGSEWSWNNCNTLCWAIGSISGAMSEETEKRFLVTVIKDLLGLTEMKRGKDNKAVVASNIMYIVGQYPRFLKAHWKFLKTVVNKLFEFMHETHEGVQDMACDTFIKIANKCKRHFVALQPGETEPFIDEIVRNMRRITCDLTPQQIHTFYEACGYMISAQGQKSVQDRLISDLMSYPNQAWDNVIQQANANPAILHDPEIIKIVGNIMKTNVAACSSIGSYFYSQIGRIYHDMLNMYRASSQLISDAVASGGNVQTKTPKVRGLRTIKKEILKLVDIYVQKADDLQMVNDSMVPPLLDAILLDYQRNVPDARDAEVLSVTTTIIHKLHNLMDDKIGPIMDSIFECTLEMINKDFHEYPEFRVEFFKLLQAINLFCFPALLKLDGRQFKFVIDSCMWASKHDNREVENTGLSMCLELINNMADTDPQTAGIFFQQFYISILQDVFFVLTDSDHKAGFKSQCMLLARMFQLVETNKISQPLYQPDQAAPGTSNKQFVSDFTSNLLQRAFPNLKEIQVQHFVTGLFALNEDATKFKTHVRDFLISLKEFAGDNAELYAEEREQEKKILADAERERALKVGGLIKPADLDQDDEL</sequence>
<dbReference type="AlphaFoldDB" id="A0A178Z6G5"/>
<dbReference type="FunFam" id="1.25.10.10:FF:000490">
    <property type="entry name" value="CRM1p Major karyopherin"/>
    <property type="match status" value="1"/>
</dbReference>
<protein>
    <recommendedName>
        <fullName evidence="8">Importin N-terminal domain-containing protein</fullName>
    </recommendedName>
</protein>
<dbReference type="InterPro" id="IPR041235">
    <property type="entry name" value="Exp1_repeat_2"/>
</dbReference>
<name>A0A178Z6G5_9EURO</name>
<keyword evidence="4" id="KW-0819">tRNA processing</keyword>
<gene>
    <name evidence="9" type="ORF">AYL99_10337</name>
</gene>
<dbReference type="GO" id="GO:0071528">
    <property type="term" value="P:tRNA re-export from nucleus"/>
    <property type="evidence" value="ECO:0007669"/>
    <property type="project" value="EnsemblFungi"/>
</dbReference>
<dbReference type="GO" id="GO:0005049">
    <property type="term" value="F:nuclear export signal receptor activity"/>
    <property type="evidence" value="ECO:0007669"/>
    <property type="project" value="EnsemblFungi"/>
</dbReference>
<dbReference type="Pfam" id="PF18787">
    <property type="entry name" value="CRM1_repeat_3"/>
    <property type="match status" value="1"/>
</dbReference>
<dbReference type="GO" id="GO:0005816">
    <property type="term" value="C:spindle pole body"/>
    <property type="evidence" value="ECO:0007669"/>
    <property type="project" value="EnsemblFungi"/>
</dbReference>
<dbReference type="Pfam" id="PF18777">
    <property type="entry name" value="CRM1_repeat"/>
    <property type="match status" value="1"/>
</dbReference>
<keyword evidence="6" id="KW-0539">Nucleus</keyword>
<evidence type="ECO:0000313" key="10">
    <source>
        <dbReference type="Proteomes" id="UP000078343"/>
    </source>
</evidence>
<evidence type="ECO:0000256" key="4">
    <source>
        <dbReference type="ARBA" id="ARBA00022694"/>
    </source>
</evidence>
<dbReference type="SMART" id="SM01102">
    <property type="entry name" value="CRM1_C"/>
    <property type="match status" value="1"/>
</dbReference>
<dbReference type="Pfam" id="PF03810">
    <property type="entry name" value="IBN_N"/>
    <property type="match status" value="1"/>
</dbReference>
<dbReference type="Pfam" id="PF18784">
    <property type="entry name" value="CRM1_repeat_2"/>
    <property type="match status" value="1"/>
</dbReference>
<dbReference type="GO" id="GO:0006611">
    <property type="term" value="P:protein export from nucleus"/>
    <property type="evidence" value="ECO:0007669"/>
    <property type="project" value="EnsemblFungi"/>
</dbReference>
<comment type="function">
    <text evidence="7">tRNA nucleus export receptor which facilitates tRNA translocation across the nuclear pore complex. Involved in pre-tRNA splicing, probably by affecting the interaction of pre-tRNA with splicing endonuclease.</text>
</comment>
<dbReference type="InterPro" id="IPR013598">
    <property type="entry name" value="Exportin-1/Importin-b-like"/>
</dbReference>
<dbReference type="GO" id="GO:0061608">
    <property type="term" value="F:nuclear import signal receptor activity"/>
    <property type="evidence" value="ECO:0007669"/>
    <property type="project" value="EnsemblFungi"/>
</dbReference>
<evidence type="ECO:0000256" key="5">
    <source>
        <dbReference type="ARBA" id="ARBA00022927"/>
    </source>
</evidence>
<dbReference type="Pfam" id="PF08767">
    <property type="entry name" value="CRM1_C"/>
    <property type="match status" value="1"/>
</dbReference>
<dbReference type="InterPro" id="IPR001494">
    <property type="entry name" value="Importin-beta_N"/>
</dbReference>
<dbReference type="PROSITE" id="PS50166">
    <property type="entry name" value="IMPORTIN_B_NT"/>
    <property type="match status" value="1"/>
</dbReference>
<dbReference type="InterPro" id="IPR045065">
    <property type="entry name" value="XPO1/5"/>
</dbReference>
<keyword evidence="5" id="KW-0653">Protein transport</keyword>
<dbReference type="Proteomes" id="UP000078343">
    <property type="component" value="Unassembled WGS sequence"/>
</dbReference>
<dbReference type="GO" id="GO:0000055">
    <property type="term" value="P:ribosomal large subunit export from nucleus"/>
    <property type="evidence" value="ECO:0007669"/>
    <property type="project" value="EnsemblFungi"/>
</dbReference>
<dbReference type="InterPro" id="IPR041123">
    <property type="entry name" value="CRM1_repeat"/>
</dbReference>
<dbReference type="GO" id="GO:0000776">
    <property type="term" value="C:kinetochore"/>
    <property type="evidence" value="ECO:0007669"/>
    <property type="project" value="EnsemblFungi"/>
</dbReference>
<dbReference type="PANTHER" id="PTHR11223">
    <property type="entry name" value="EXPORTIN 1/5"/>
    <property type="match status" value="1"/>
</dbReference>
<dbReference type="GO" id="GO:0034399">
    <property type="term" value="C:nuclear periphery"/>
    <property type="evidence" value="ECO:0007669"/>
    <property type="project" value="EnsemblFungi"/>
</dbReference>
<comment type="caution">
    <text evidence="9">The sequence shown here is derived from an EMBL/GenBank/DDBJ whole genome shotgun (WGS) entry which is preliminary data.</text>
</comment>
<dbReference type="InterPro" id="IPR016024">
    <property type="entry name" value="ARM-type_fold"/>
</dbReference>
<dbReference type="Gene3D" id="1.25.10.10">
    <property type="entry name" value="Leucine-rich Repeat Variant"/>
    <property type="match status" value="1"/>
</dbReference>
<evidence type="ECO:0000259" key="8">
    <source>
        <dbReference type="PROSITE" id="PS50166"/>
    </source>
</evidence>
<evidence type="ECO:0000256" key="6">
    <source>
        <dbReference type="ARBA" id="ARBA00023242"/>
    </source>
</evidence>
<comment type="similarity">
    <text evidence="2">Belongs to the exportin family.</text>
</comment>
<dbReference type="EMBL" id="LVYI01000011">
    <property type="protein sequence ID" value="OAP55364.1"/>
    <property type="molecule type" value="Genomic_DNA"/>
</dbReference>
<organism evidence="9 10">
    <name type="scientific">Fonsecaea erecta</name>
    <dbReference type="NCBI Taxonomy" id="1367422"/>
    <lineage>
        <taxon>Eukaryota</taxon>
        <taxon>Fungi</taxon>
        <taxon>Dikarya</taxon>
        <taxon>Ascomycota</taxon>
        <taxon>Pezizomycotina</taxon>
        <taxon>Eurotiomycetes</taxon>
        <taxon>Chaetothyriomycetidae</taxon>
        <taxon>Chaetothyriales</taxon>
        <taxon>Herpotrichiellaceae</taxon>
        <taxon>Fonsecaea</taxon>
    </lineage>
</organism>
<evidence type="ECO:0000256" key="2">
    <source>
        <dbReference type="ARBA" id="ARBA00009466"/>
    </source>
</evidence>
<dbReference type="GO" id="GO:0030619">
    <property type="term" value="F:U1 snRNA binding"/>
    <property type="evidence" value="ECO:0007669"/>
    <property type="project" value="EnsemblFungi"/>
</dbReference>
<dbReference type="GO" id="GO:0006406">
    <property type="term" value="P:mRNA export from nucleus"/>
    <property type="evidence" value="ECO:0007669"/>
    <property type="project" value="EnsemblFungi"/>
</dbReference>
<reference evidence="9 10" key="1">
    <citation type="submission" date="2016-04" db="EMBL/GenBank/DDBJ databases">
        <title>Draft genome of Fonsecaea erecta CBS 125763.</title>
        <authorList>
            <person name="Weiss V.A."/>
            <person name="Vicente V.A."/>
            <person name="Raittz R.T."/>
            <person name="Moreno L.F."/>
            <person name="De Souza E.M."/>
            <person name="Pedrosa F.O."/>
            <person name="Steffens M.B."/>
            <person name="Faoro H."/>
            <person name="Tadra-Sfeir M.Z."/>
            <person name="Najafzadeh M.J."/>
            <person name="Felipe M.S."/>
            <person name="Teixeira M."/>
            <person name="Sun J."/>
            <person name="Xi L."/>
            <person name="Gomes R."/>
            <person name="De Azevedo C.M."/>
            <person name="Salgado C.G."/>
            <person name="Da Silva M.B."/>
            <person name="Nascimento M.F."/>
            <person name="Queiroz-Telles F."/>
            <person name="Attili D.S."/>
            <person name="Gorbushina A."/>
        </authorList>
    </citation>
    <scope>NUCLEOTIDE SEQUENCE [LARGE SCALE GENOMIC DNA]</scope>
    <source>
        <strain evidence="9 10">CBS 125763</strain>
    </source>
</reference>
<dbReference type="SMART" id="SM00913">
    <property type="entry name" value="IBN_N"/>
    <property type="match status" value="1"/>
</dbReference>
<dbReference type="InterPro" id="IPR011989">
    <property type="entry name" value="ARM-like"/>
</dbReference>
<dbReference type="GO" id="GO:0030620">
    <property type="term" value="F:U2 snRNA binding"/>
    <property type="evidence" value="ECO:0007669"/>
    <property type="project" value="EnsemblFungi"/>
</dbReference>
<evidence type="ECO:0000256" key="1">
    <source>
        <dbReference type="ARBA" id="ARBA00004123"/>
    </source>
</evidence>
<dbReference type="GO" id="GO:0034501">
    <property type="term" value="P:protein localization to kinetochore"/>
    <property type="evidence" value="ECO:0007669"/>
    <property type="project" value="EnsemblFungi"/>
</dbReference>
<evidence type="ECO:0000256" key="3">
    <source>
        <dbReference type="ARBA" id="ARBA00022448"/>
    </source>
</evidence>
<dbReference type="STRING" id="1367422.A0A178Z6G5"/>
<dbReference type="RefSeq" id="XP_018688731.1">
    <property type="nucleotide sequence ID" value="XM_018841843.1"/>
</dbReference>
<dbReference type="GO" id="GO:0031267">
    <property type="term" value="F:small GTPase binding"/>
    <property type="evidence" value="ECO:0007669"/>
    <property type="project" value="InterPro"/>
</dbReference>
<keyword evidence="3" id="KW-0813">Transport</keyword>
<accession>A0A178Z6G5</accession>
<dbReference type="SUPFAM" id="SSF48371">
    <property type="entry name" value="ARM repeat"/>
    <property type="match status" value="2"/>
</dbReference>
<evidence type="ECO:0000313" key="9">
    <source>
        <dbReference type="EMBL" id="OAP55364.1"/>
    </source>
</evidence>
<dbReference type="GO" id="GO:0030621">
    <property type="term" value="F:U4 snRNA binding"/>
    <property type="evidence" value="ECO:0007669"/>
    <property type="project" value="EnsemblFungi"/>
</dbReference>
<proteinExistence type="inferred from homology"/>
<dbReference type="GO" id="GO:0030623">
    <property type="term" value="F:U5 snRNA binding"/>
    <property type="evidence" value="ECO:0007669"/>
    <property type="project" value="EnsemblFungi"/>
</dbReference>
<keyword evidence="10" id="KW-1185">Reference proteome</keyword>
<evidence type="ECO:0000256" key="7">
    <source>
        <dbReference type="ARBA" id="ARBA00025147"/>
    </source>
</evidence>
<comment type="subcellular location">
    <subcellularLocation>
        <location evidence="1">Nucleus</location>
    </subcellularLocation>
</comment>